<proteinExistence type="predicted"/>
<organism evidence="1">
    <name type="scientific">marine sediment metagenome</name>
    <dbReference type="NCBI Taxonomy" id="412755"/>
    <lineage>
        <taxon>unclassified sequences</taxon>
        <taxon>metagenomes</taxon>
        <taxon>ecological metagenomes</taxon>
    </lineage>
</organism>
<evidence type="ECO:0000313" key="1">
    <source>
        <dbReference type="EMBL" id="KKN04703.1"/>
    </source>
</evidence>
<dbReference type="AlphaFoldDB" id="A0A0F9QHA4"/>
<name>A0A0F9QHA4_9ZZZZ</name>
<sequence>MPDEMDVNCRHQKLKCAVTYSSDRQKDEAIVSCIFCGFSVKITDKNLTDEMIRAEFNIVASKAAKGRRIFFSRN</sequence>
<gene>
    <name evidence="1" type="ORF">LCGC14_1094760</name>
</gene>
<protein>
    <submittedName>
        <fullName evidence="1">Uncharacterized protein</fullName>
    </submittedName>
</protein>
<dbReference type="EMBL" id="LAZR01004885">
    <property type="protein sequence ID" value="KKN04703.1"/>
    <property type="molecule type" value="Genomic_DNA"/>
</dbReference>
<accession>A0A0F9QHA4</accession>
<comment type="caution">
    <text evidence="1">The sequence shown here is derived from an EMBL/GenBank/DDBJ whole genome shotgun (WGS) entry which is preliminary data.</text>
</comment>
<reference evidence="1" key="1">
    <citation type="journal article" date="2015" name="Nature">
        <title>Complex archaea that bridge the gap between prokaryotes and eukaryotes.</title>
        <authorList>
            <person name="Spang A."/>
            <person name="Saw J.H."/>
            <person name="Jorgensen S.L."/>
            <person name="Zaremba-Niedzwiedzka K."/>
            <person name="Martijn J."/>
            <person name="Lind A.E."/>
            <person name="van Eijk R."/>
            <person name="Schleper C."/>
            <person name="Guy L."/>
            <person name="Ettema T.J."/>
        </authorList>
    </citation>
    <scope>NUCLEOTIDE SEQUENCE</scope>
</reference>